<keyword evidence="1" id="KW-0805">Transcription regulation</keyword>
<dbReference type="SUPFAM" id="SSF46785">
    <property type="entry name" value="Winged helix' DNA-binding domain"/>
    <property type="match status" value="1"/>
</dbReference>
<dbReference type="PANTHER" id="PTHR33164:SF57">
    <property type="entry name" value="MARR-FAMILY TRANSCRIPTIONAL REGULATOR"/>
    <property type="match status" value="1"/>
</dbReference>
<dbReference type="PANTHER" id="PTHR33164">
    <property type="entry name" value="TRANSCRIPTIONAL REGULATOR, MARR FAMILY"/>
    <property type="match status" value="1"/>
</dbReference>
<dbReference type="EMBL" id="JAKWJU010000002">
    <property type="protein sequence ID" value="MCH6162521.1"/>
    <property type="molecule type" value="Genomic_DNA"/>
</dbReference>
<organism evidence="5 6">
    <name type="scientific">Streptomyces marispadix</name>
    <dbReference type="NCBI Taxonomy" id="2922868"/>
    <lineage>
        <taxon>Bacteria</taxon>
        <taxon>Bacillati</taxon>
        <taxon>Actinomycetota</taxon>
        <taxon>Actinomycetes</taxon>
        <taxon>Kitasatosporales</taxon>
        <taxon>Streptomycetaceae</taxon>
        <taxon>Streptomyces</taxon>
    </lineage>
</organism>
<dbReference type="InterPro" id="IPR023187">
    <property type="entry name" value="Tscrpt_reg_MarR-type_CS"/>
</dbReference>
<evidence type="ECO:0000259" key="4">
    <source>
        <dbReference type="PROSITE" id="PS50995"/>
    </source>
</evidence>
<dbReference type="PROSITE" id="PS01117">
    <property type="entry name" value="HTH_MARR_1"/>
    <property type="match status" value="1"/>
</dbReference>
<dbReference type="InterPro" id="IPR039422">
    <property type="entry name" value="MarR/SlyA-like"/>
</dbReference>
<keyword evidence="6" id="KW-1185">Reference proteome</keyword>
<dbReference type="InterPro" id="IPR000835">
    <property type="entry name" value="HTH_MarR-typ"/>
</dbReference>
<accession>A0ABS9T1V5</accession>
<dbReference type="RefSeq" id="WP_241061455.1">
    <property type="nucleotide sequence ID" value="NZ_JAKWJU010000002.1"/>
</dbReference>
<keyword evidence="2" id="KW-0238">DNA-binding</keyword>
<evidence type="ECO:0000313" key="6">
    <source>
        <dbReference type="Proteomes" id="UP001166784"/>
    </source>
</evidence>
<keyword evidence="3" id="KW-0804">Transcription</keyword>
<proteinExistence type="predicted"/>
<evidence type="ECO:0000256" key="3">
    <source>
        <dbReference type="ARBA" id="ARBA00023163"/>
    </source>
</evidence>
<evidence type="ECO:0000256" key="1">
    <source>
        <dbReference type="ARBA" id="ARBA00023015"/>
    </source>
</evidence>
<feature type="domain" description="HTH marR-type" evidence="4">
    <location>
        <begin position="12"/>
        <end position="146"/>
    </location>
</feature>
<evidence type="ECO:0000256" key="2">
    <source>
        <dbReference type="ARBA" id="ARBA00023125"/>
    </source>
</evidence>
<name>A0ABS9T1V5_9ACTN</name>
<dbReference type="PROSITE" id="PS50995">
    <property type="entry name" value="HTH_MARR_2"/>
    <property type="match status" value="1"/>
</dbReference>
<dbReference type="Gene3D" id="1.10.10.10">
    <property type="entry name" value="Winged helix-like DNA-binding domain superfamily/Winged helix DNA-binding domain"/>
    <property type="match status" value="1"/>
</dbReference>
<dbReference type="SMART" id="SM00347">
    <property type="entry name" value="HTH_MARR"/>
    <property type="match status" value="1"/>
</dbReference>
<evidence type="ECO:0000313" key="5">
    <source>
        <dbReference type="EMBL" id="MCH6162521.1"/>
    </source>
</evidence>
<dbReference type="Proteomes" id="UP001166784">
    <property type="component" value="Unassembled WGS sequence"/>
</dbReference>
<sequence>MDEARLQPTPELLDLERELTVFLRRARAFSGEMAREVHPELEPAAYGLFVRLDDGGPQRATDLAMYFGVGKATISRQLRVLENLGLIYRAPDPDDGRASLVHLTPRGRDRFRSVREARRAQYVRRLASWDPAEIAELARLLHQLNTMSDTDG</sequence>
<dbReference type="InterPro" id="IPR036390">
    <property type="entry name" value="WH_DNA-bd_sf"/>
</dbReference>
<protein>
    <submittedName>
        <fullName evidence="5">MarR family transcriptional regulator</fullName>
    </submittedName>
</protein>
<reference evidence="5" key="2">
    <citation type="journal article" date="2023" name="Int. J. Syst. Evol. Microbiol.">
        <title>Streptomyces marispadix sp. nov., isolated from marine beach sediment of the Northern Coast of Portugal.</title>
        <authorList>
            <person name="dos Santos J.D.N."/>
            <person name="Vitorino I.R."/>
            <person name="Kallscheuer N."/>
            <person name="Srivastava A."/>
            <person name="Krautwurst S."/>
            <person name="Marz M."/>
            <person name="Jogler C."/>
            <person name="Lobo Da Cunha A."/>
            <person name="Catita J."/>
            <person name="Goncalves H."/>
            <person name="Gonzalez I."/>
            <person name="Reyes F."/>
            <person name="Lage O.M."/>
        </authorList>
    </citation>
    <scope>NUCLEOTIDE SEQUENCE</scope>
    <source>
        <strain evidence="5">M600PL45_2</strain>
    </source>
</reference>
<reference evidence="5" key="1">
    <citation type="submission" date="2022-03" db="EMBL/GenBank/DDBJ databases">
        <authorList>
            <person name="Santos J.D.N."/>
            <person name="Kallscheuer N."/>
            <person name="Jogler C."/>
            <person name="Lage O.M."/>
        </authorList>
    </citation>
    <scope>NUCLEOTIDE SEQUENCE</scope>
    <source>
        <strain evidence="5">M600PL45_2</strain>
    </source>
</reference>
<dbReference type="InterPro" id="IPR036388">
    <property type="entry name" value="WH-like_DNA-bd_sf"/>
</dbReference>
<gene>
    <name evidence="5" type="ORF">MMA15_19650</name>
</gene>
<comment type="caution">
    <text evidence="5">The sequence shown here is derived from an EMBL/GenBank/DDBJ whole genome shotgun (WGS) entry which is preliminary data.</text>
</comment>
<dbReference type="Pfam" id="PF12802">
    <property type="entry name" value="MarR_2"/>
    <property type="match status" value="1"/>
</dbReference>